<organism evidence="4 5">
    <name type="scientific">Natranaeroarchaeum sulfidigenes</name>
    <dbReference type="NCBI Taxonomy" id="2784880"/>
    <lineage>
        <taxon>Archaea</taxon>
        <taxon>Methanobacteriati</taxon>
        <taxon>Methanobacteriota</taxon>
        <taxon>Stenosarchaea group</taxon>
        <taxon>Halobacteria</taxon>
        <taxon>Halobacteriales</taxon>
        <taxon>Natronoarchaeaceae</taxon>
        <taxon>Natranaeroarchaeum</taxon>
    </lineage>
</organism>
<dbReference type="Proteomes" id="UP000663586">
    <property type="component" value="Chromosome"/>
</dbReference>
<name>A0A897MP03_9EURY</name>
<dbReference type="AlphaFoldDB" id="A0A897MP03"/>
<sequence>MELPVITVPVNSFFKIYQIFFEISTRSFVRQPVRISDLIEAVDLGVGGGIGEDPSFVEYIRQRIPADEAPGAIKKLVEAFAAHREPGQAFRQWVDATGAEVLIELSEPEETTYKDPCLTDAKQSWYPFADEDAEGARGAASADD</sequence>
<accession>A0A897MP03</accession>
<evidence type="ECO:0000256" key="3">
    <source>
        <dbReference type="ARBA" id="ARBA00023014"/>
    </source>
</evidence>
<dbReference type="SUPFAM" id="SSF56014">
    <property type="entry name" value="Nitrite and sulphite reductase 4Fe-4S domain-like"/>
    <property type="match status" value="1"/>
</dbReference>
<protein>
    <submittedName>
        <fullName evidence="4">Sulfite reductase, beta subunit (Hemoprotein)</fullName>
    </submittedName>
</protein>
<keyword evidence="5" id="KW-1185">Reference proteome</keyword>
<reference evidence="4" key="1">
    <citation type="submission" date="2020-11" db="EMBL/GenBank/DDBJ databases">
        <title>Carbohydrate-dependent, anaerobic sulfur respiration: A novel catabolism in halophilic archaea.</title>
        <authorList>
            <person name="Sorokin D.Y."/>
            <person name="Messina E."/>
            <person name="Smedile F."/>
            <person name="La Cono V."/>
            <person name="Hallsworth J.E."/>
            <person name="Yakimov M.M."/>
        </authorList>
    </citation>
    <scope>NUCLEOTIDE SEQUENCE</scope>
    <source>
        <strain evidence="4">AArc-S</strain>
    </source>
</reference>
<dbReference type="InterPro" id="IPR045854">
    <property type="entry name" value="NO2/SO3_Rdtase_4Fe4S_sf"/>
</dbReference>
<gene>
    <name evidence="4" type="primary">cysI2</name>
    <name evidence="4" type="ORF">AArcS_1066</name>
</gene>
<dbReference type="Gene3D" id="3.30.413.10">
    <property type="entry name" value="Sulfite Reductase Hemoprotein, domain 1"/>
    <property type="match status" value="1"/>
</dbReference>
<dbReference type="GO" id="GO:0051536">
    <property type="term" value="F:iron-sulfur cluster binding"/>
    <property type="evidence" value="ECO:0007669"/>
    <property type="project" value="UniProtKB-KW"/>
</dbReference>
<proteinExistence type="predicted"/>
<evidence type="ECO:0000256" key="2">
    <source>
        <dbReference type="ARBA" id="ARBA00023004"/>
    </source>
</evidence>
<keyword evidence="2" id="KW-0408">Iron</keyword>
<evidence type="ECO:0000313" key="5">
    <source>
        <dbReference type="Proteomes" id="UP000663586"/>
    </source>
</evidence>
<dbReference type="KEGG" id="hara:AArcS_1066"/>
<keyword evidence="3" id="KW-0411">Iron-sulfur</keyword>
<dbReference type="GO" id="GO:0046872">
    <property type="term" value="F:metal ion binding"/>
    <property type="evidence" value="ECO:0007669"/>
    <property type="project" value="UniProtKB-KW"/>
</dbReference>
<evidence type="ECO:0000313" key="4">
    <source>
        <dbReference type="EMBL" id="QSG02287.1"/>
    </source>
</evidence>
<dbReference type="EMBL" id="CP064786">
    <property type="protein sequence ID" value="QSG02287.1"/>
    <property type="molecule type" value="Genomic_DNA"/>
</dbReference>
<evidence type="ECO:0000256" key="1">
    <source>
        <dbReference type="ARBA" id="ARBA00022723"/>
    </source>
</evidence>
<keyword evidence="1" id="KW-0479">Metal-binding</keyword>